<keyword evidence="3" id="KW-1185">Reference proteome</keyword>
<feature type="compositionally biased region" description="Basic and acidic residues" evidence="1">
    <location>
        <begin position="38"/>
        <end position="50"/>
    </location>
</feature>
<name>V5FQ61_BYSSN</name>
<evidence type="ECO:0000256" key="1">
    <source>
        <dbReference type="SAM" id="MobiDB-lite"/>
    </source>
</evidence>
<dbReference type="EMBL" id="BAUL01000004">
    <property type="protein sequence ID" value="GAD91746.1"/>
    <property type="molecule type" value="Genomic_DNA"/>
</dbReference>
<feature type="compositionally biased region" description="Basic and acidic residues" evidence="1">
    <location>
        <begin position="13"/>
        <end position="28"/>
    </location>
</feature>
<reference evidence="3" key="1">
    <citation type="journal article" date="2014" name="Genome Announc.">
        <title>Draft genome sequence of the formaldehyde-resistant fungus Byssochlamys spectabilis No. 5 (anamorph Paecilomyces variotii No. 5) (NBRC109023).</title>
        <authorList>
            <person name="Oka T."/>
            <person name="Ekino K."/>
            <person name="Fukuda K."/>
            <person name="Nomura Y."/>
        </authorList>
    </citation>
    <scope>NUCLEOTIDE SEQUENCE [LARGE SCALE GENOMIC DNA]</scope>
    <source>
        <strain evidence="3">No. 5 / NBRC 109023</strain>
    </source>
</reference>
<dbReference type="Proteomes" id="UP000018001">
    <property type="component" value="Unassembled WGS sequence"/>
</dbReference>
<comment type="caution">
    <text evidence="2">The sequence shown here is derived from an EMBL/GenBank/DDBJ whole genome shotgun (WGS) entry which is preliminary data.</text>
</comment>
<dbReference type="InParanoid" id="V5FQ61"/>
<evidence type="ECO:0000313" key="3">
    <source>
        <dbReference type="Proteomes" id="UP000018001"/>
    </source>
</evidence>
<gene>
    <name evidence="2" type="ORF">PVAR5_0320</name>
</gene>
<dbReference type="AlphaFoldDB" id="V5FQ61"/>
<sequence length="547" mass="59194">MEDLDEQPWMKPPQEKDNRKAGPKHEAVCGESVPGVQDRGDTIGHEDERWTERPNGLLNVDSLANWAECPCCRSRIQRVAFSIDNRGSIGSHFLSKMSLETEKETGKRAPKQIHTGRYSPCDYGNSVVRKSRRRMPLLLAEQQRGGVRSGTRLQSDLGLQEPEKAMLLVHESPSSYSIWLSDGSVALTTYSVRSTEYHIGSRSSGGNSLEHLDASVDASLQRNSVDDHQPRRLSTIWMLRLLTGSARISAPGRRSKNTKRIDLMEAHNNTIRTMTGVTSRVPRALARGGVAATSSSGVGGCKQRKPQQVNQAAKGRPEWTNPPAAIREEQFSRSPEAVEEDGLPVIELLAAPVAARAGCKRCAVVGLGLAGLEVGRRKGPIDVTLCVERQRPPFGSAASDVIGGLRGNGGLDGVSVSPPELPLARCRLPIAGWLVVLLIPIVTKNSSAVAAEEGLVAVSYYGTALALPPLAARTEQPRPLSLFAFGLFSLPSPSFLAPTSSCLLFFSPPSNFIPHNPLTSHLLTLVPFYKLHLAQFSPSSHLSVSLT</sequence>
<accession>V5FQ61</accession>
<feature type="region of interest" description="Disordered" evidence="1">
    <location>
        <begin position="291"/>
        <end position="321"/>
    </location>
</feature>
<protein>
    <submittedName>
        <fullName evidence="2">Uncharacterized protein</fullName>
    </submittedName>
</protein>
<dbReference type="HOGENOM" id="CLU_497810_0_0_1"/>
<evidence type="ECO:0000313" key="2">
    <source>
        <dbReference type="EMBL" id="GAD91746.1"/>
    </source>
</evidence>
<organism evidence="2 3">
    <name type="scientific">Byssochlamys spectabilis (strain No. 5 / NBRC 109023)</name>
    <name type="common">Paecilomyces variotii</name>
    <dbReference type="NCBI Taxonomy" id="1356009"/>
    <lineage>
        <taxon>Eukaryota</taxon>
        <taxon>Fungi</taxon>
        <taxon>Dikarya</taxon>
        <taxon>Ascomycota</taxon>
        <taxon>Pezizomycotina</taxon>
        <taxon>Eurotiomycetes</taxon>
        <taxon>Eurotiomycetidae</taxon>
        <taxon>Eurotiales</taxon>
        <taxon>Thermoascaceae</taxon>
        <taxon>Paecilomyces</taxon>
    </lineage>
</organism>
<proteinExistence type="predicted"/>
<feature type="region of interest" description="Disordered" evidence="1">
    <location>
        <begin position="1"/>
        <end position="50"/>
    </location>
</feature>